<sequence length="124" mass="13556">MKRRCKRLMVIIPVAAVCVAGAGTVGYFKVAHTKLAQKTAAKTQSAEAKKGNLSKTSVGTGKLDLAENAFTELLMERFEQDEDAFSIVDQSEIMEAMFGVTNTMSLMIRTNRVFLSGNPHIDKV</sequence>
<protein>
    <submittedName>
        <fullName evidence="1">Uncharacterized protein</fullName>
    </submittedName>
</protein>
<gene>
    <name evidence="1" type="ORF">L0P48_00830</name>
</gene>
<proteinExistence type="predicted"/>
<dbReference type="Proteomes" id="UP001200089">
    <property type="component" value="Unassembled WGS sequence"/>
</dbReference>
<name>A0AAW5CER3_9FIRM</name>
<evidence type="ECO:0000313" key="1">
    <source>
        <dbReference type="EMBL" id="MCG5032160.1"/>
    </source>
</evidence>
<dbReference type="RefSeq" id="WP_173740483.1">
    <property type="nucleotide sequence ID" value="NZ_JAAIUS010000005.1"/>
</dbReference>
<dbReference type="EMBL" id="JAKNDE010000001">
    <property type="protein sequence ID" value="MCG5032160.1"/>
    <property type="molecule type" value="Genomic_DNA"/>
</dbReference>
<evidence type="ECO:0000313" key="2">
    <source>
        <dbReference type="Proteomes" id="UP001200089"/>
    </source>
</evidence>
<accession>A0AAW5CER3</accession>
<dbReference type="AlphaFoldDB" id="A0AAW5CER3"/>
<reference evidence="1" key="1">
    <citation type="submission" date="2022-01" db="EMBL/GenBank/DDBJ databases">
        <title>Collection of gut derived symbiotic bacterial strains cultured from healthy donors.</title>
        <authorList>
            <person name="Lin H."/>
            <person name="Kohout C."/>
            <person name="Waligurski E."/>
            <person name="Pamer E.G."/>
        </authorList>
    </citation>
    <scope>NUCLEOTIDE SEQUENCE</scope>
    <source>
        <strain evidence="1">DFI.1.11</strain>
    </source>
</reference>
<comment type="caution">
    <text evidence="1">The sequence shown here is derived from an EMBL/GenBank/DDBJ whole genome shotgun (WGS) entry which is preliminary data.</text>
</comment>
<organism evidence="1 2">
    <name type="scientific">Blautia massiliensis</name>
    <name type="common">ex Durand et al. 2017</name>
    <dbReference type="NCBI Taxonomy" id="1737424"/>
    <lineage>
        <taxon>Bacteria</taxon>
        <taxon>Bacillati</taxon>
        <taxon>Bacillota</taxon>
        <taxon>Clostridia</taxon>
        <taxon>Lachnospirales</taxon>
        <taxon>Lachnospiraceae</taxon>
        <taxon>Blautia</taxon>
    </lineage>
</organism>